<dbReference type="Gene3D" id="3.40.50.300">
    <property type="entry name" value="P-loop containing nucleotide triphosphate hydrolases"/>
    <property type="match status" value="1"/>
</dbReference>
<comment type="caution">
    <text evidence="10">The sequence shown here is derived from an EMBL/GenBank/DDBJ whole genome shotgun (WGS) entry which is preliminary data.</text>
</comment>
<evidence type="ECO:0000256" key="6">
    <source>
        <dbReference type="ARBA" id="ARBA00024641"/>
    </source>
</evidence>
<dbReference type="RefSeq" id="WP_228615169.1">
    <property type="nucleotide sequence ID" value="NZ_QEFP02000004.1"/>
</dbReference>
<dbReference type="EMBL" id="QEFP01000001">
    <property type="protein sequence ID" value="PVU68950.1"/>
    <property type="molecule type" value="Genomic_DNA"/>
</dbReference>
<sequence length="230" mass="26190">MSKISTGIYPIDKLLDGGIETDIITSFYGPSASGKTNIAIITSYNVSRLGKKVIYIDTEGGFSLERLKQIAKEDFENVMKNILLYKPVNFSEQKKAIYLTYDYVKKNSNDIGLIVVDSISMLYRLERGDSNVNEVNIELAKQLQIFSEISRKYNIPVLVINQVYSLFDNRDTIGIVGGDLIKYWSKCLVELRILDNGIREAILRKHRYLPEGISVKFKIVNDGIIEYKEV</sequence>
<keyword evidence="7" id="KW-0227">DNA damage</keyword>
<reference evidence="9" key="4">
    <citation type="submission" date="2021-11" db="EMBL/GenBank/DDBJ databases">
        <authorList>
            <person name="Munson-Mcgee J."/>
            <person name="Field E."/>
            <person name="Bateson M."/>
            <person name="Rooney C."/>
            <person name="Stepanauskas R."/>
            <person name="Young M."/>
        </authorList>
    </citation>
    <scope>NUCLEOTIDE SEQUENCE</scope>
    <source>
        <strain evidence="9">SCGC AB-777_F03</strain>
    </source>
</reference>
<keyword evidence="5 7" id="KW-0238">DNA-binding</keyword>
<reference evidence="10" key="3">
    <citation type="submission" date="2017-05" db="EMBL/GenBank/DDBJ databases">
        <authorList>
            <person name="Song R."/>
            <person name="Chenine A.L."/>
            <person name="Ruprecht R.M."/>
        </authorList>
    </citation>
    <scope>NUCLEOTIDE SEQUENCE</scope>
    <source>
        <strain evidence="10">SCGC AB-777_F03</strain>
    </source>
</reference>
<dbReference type="InterPro" id="IPR011939">
    <property type="entry name" value="DNA_repair_and_recomb_RadB"/>
</dbReference>
<dbReference type="HAMAP" id="MF_00350">
    <property type="entry name" value="RadB"/>
    <property type="match status" value="1"/>
</dbReference>
<reference evidence="9" key="2">
    <citation type="submission" date="2017-05" db="EMBL/GenBank/DDBJ databases">
        <authorList>
            <person name="Munson-Mcgee J.H."/>
        </authorList>
    </citation>
    <scope>NUCLEOTIDE SEQUENCE</scope>
    <source>
        <strain evidence="9">SCGC AB-777_F03</strain>
    </source>
</reference>
<evidence type="ECO:0000256" key="4">
    <source>
        <dbReference type="ARBA" id="ARBA00022840"/>
    </source>
</evidence>
<dbReference type="InterPro" id="IPR013632">
    <property type="entry name" value="Rad51_C"/>
</dbReference>
<evidence type="ECO:0000256" key="3">
    <source>
        <dbReference type="ARBA" id="ARBA00022741"/>
    </source>
</evidence>
<dbReference type="EMBL" id="QEFP02000004">
    <property type="protein sequence ID" value="MCC5446940.1"/>
    <property type="molecule type" value="Genomic_DNA"/>
</dbReference>
<evidence type="ECO:0000313" key="10">
    <source>
        <dbReference type="EMBL" id="PVU68950.1"/>
    </source>
</evidence>
<feature type="domain" description="RecA family profile 1" evidence="8">
    <location>
        <begin position="1"/>
        <end position="163"/>
    </location>
</feature>
<dbReference type="GO" id="GO:0005524">
    <property type="term" value="F:ATP binding"/>
    <property type="evidence" value="ECO:0007669"/>
    <property type="project" value="UniProtKB-UniRule"/>
</dbReference>
<reference evidence="10" key="1">
    <citation type="journal article" date="2015" name="Appl. Environ. Microbiol.">
        <title>Nanoarchaeota, Their Sulfolobales Host, and Nanoarchaeota Virus Distribution across Yellowstone National Park Hot Springs.</title>
        <authorList>
            <person name="Munson-McGee J.H."/>
            <person name="Field E.K."/>
            <person name="Bateson M."/>
            <person name="Rooney C."/>
            <person name="Stepanauskas R."/>
            <person name="Young M.J."/>
        </authorList>
    </citation>
    <scope>NUCLEOTIDE SEQUENCE [LARGE SCALE GENOMIC DNA]</scope>
    <source>
        <strain evidence="10">SCGC AB-777_F03</strain>
    </source>
</reference>
<dbReference type="NCBIfam" id="TIGR02237">
    <property type="entry name" value="recomb_radB"/>
    <property type="match status" value="1"/>
</dbReference>
<dbReference type="PANTHER" id="PTHR22942">
    <property type="entry name" value="RECA/RAD51/RADA DNA STRAND-PAIRING FAMILY MEMBER"/>
    <property type="match status" value="1"/>
</dbReference>
<dbReference type="InterPro" id="IPR020588">
    <property type="entry name" value="RecA_ATP-bd"/>
</dbReference>
<evidence type="ECO:0000256" key="2">
    <source>
        <dbReference type="ARBA" id="ARBA00018143"/>
    </source>
</evidence>
<dbReference type="PANTHER" id="PTHR22942:SF47">
    <property type="entry name" value="DNA REPAIR AND RECOMBINATION PROTEIN RADB"/>
    <property type="match status" value="1"/>
</dbReference>
<dbReference type="GO" id="GO:0006310">
    <property type="term" value="P:DNA recombination"/>
    <property type="evidence" value="ECO:0007669"/>
    <property type="project" value="UniProtKB-UniRule"/>
</dbReference>
<name>A0A2T9WM87_NANST</name>
<keyword evidence="7" id="KW-0233">DNA recombination</keyword>
<evidence type="ECO:0000313" key="9">
    <source>
        <dbReference type="EMBL" id="MCC5446940.1"/>
    </source>
</evidence>
<evidence type="ECO:0000256" key="5">
    <source>
        <dbReference type="ARBA" id="ARBA00023125"/>
    </source>
</evidence>
<dbReference type="InterPro" id="IPR027417">
    <property type="entry name" value="P-loop_NTPase"/>
</dbReference>
<proteinExistence type="inferred from homology"/>
<comment type="function">
    <text evidence="6 7">Involved in DNA repair and in homologous recombination. May regulate the cleavage reactions of the branch-structured DNA. Has a very weak ATPase activity that is not stimulated by DNA. Binds DNA but does not promote DNA strands exchange.</text>
</comment>
<dbReference type="SUPFAM" id="SSF52540">
    <property type="entry name" value="P-loop containing nucleoside triphosphate hydrolases"/>
    <property type="match status" value="1"/>
</dbReference>
<dbReference type="Pfam" id="PF08423">
    <property type="entry name" value="Rad51"/>
    <property type="match status" value="1"/>
</dbReference>
<keyword evidence="4 7" id="KW-0067">ATP-binding</keyword>
<gene>
    <name evidence="7 9" type="primary">radB</name>
    <name evidence="9" type="ORF">DDW03_000795</name>
    <name evidence="10" type="ORF">DDW03_00265</name>
</gene>
<dbReference type="Proteomes" id="UP000245509">
    <property type="component" value="Unassembled WGS sequence"/>
</dbReference>
<dbReference type="GO" id="GO:0140664">
    <property type="term" value="F:ATP-dependent DNA damage sensor activity"/>
    <property type="evidence" value="ECO:0007669"/>
    <property type="project" value="InterPro"/>
</dbReference>
<evidence type="ECO:0000259" key="8">
    <source>
        <dbReference type="PROSITE" id="PS50162"/>
    </source>
</evidence>
<accession>A0A2T9WM87</accession>
<keyword evidence="3 7" id="KW-0547">Nucleotide-binding</keyword>
<dbReference type="PROSITE" id="PS50162">
    <property type="entry name" value="RECA_2"/>
    <property type="match status" value="1"/>
</dbReference>
<comment type="similarity">
    <text evidence="1 7">Belongs to the eukaryotic RecA-like protein family. RadB subfamily.</text>
</comment>
<evidence type="ECO:0000256" key="7">
    <source>
        <dbReference type="HAMAP-Rule" id="MF_00350"/>
    </source>
</evidence>
<evidence type="ECO:0000256" key="1">
    <source>
        <dbReference type="ARBA" id="ARBA00006876"/>
    </source>
</evidence>
<dbReference type="PIRSF" id="PIRSF003336">
    <property type="entry name" value="RadB"/>
    <property type="match status" value="1"/>
</dbReference>
<dbReference type="AlphaFoldDB" id="A0A2T9WM87"/>
<dbReference type="GO" id="GO:0003684">
    <property type="term" value="F:damaged DNA binding"/>
    <property type="evidence" value="ECO:0007669"/>
    <property type="project" value="UniProtKB-UniRule"/>
</dbReference>
<organism evidence="10">
    <name type="scientific">Nanobsidianus stetteri</name>
    <dbReference type="NCBI Taxonomy" id="1294122"/>
    <lineage>
        <taxon>Archaea</taxon>
        <taxon>Nanobdellota</taxon>
        <taxon>Candidatus Nanoarchaeia</taxon>
        <taxon>Nanoarchaeales</taxon>
        <taxon>Nanopusillaceae</taxon>
        <taxon>Candidatus Nanobsidianus</taxon>
    </lineage>
</organism>
<dbReference type="GO" id="GO:0006281">
    <property type="term" value="P:DNA repair"/>
    <property type="evidence" value="ECO:0007669"/>
    <property type="project" value="UniProtKB-UniRule"/>
</dbReference>
<protein>
    <recommendedName>
        <fullName evidence="2 7">DNA repair and recombination protein RadB</fullName>
    </recommendedName>
</protein>